<dbReference type="GO" id="GO:0016020">
    <property type="term" value="C:membrane"/>
    <property type="evidence" value="ECO:0007669"/>
    <property type="project" value="InterPro"/>
</dbReference>
<organism evidence="5 6">
    <name type="scientific">Desulfurobacterium indicum</name>
    <dbReference type="NCBI Taxonomy" id="1914305"/>
    <lineage>
        <taxon>Bacteria</taxon>
        <taxon>Pseudomonadati</taxon>
        <taxon>Aquificota</taxon>
        <taxon>Aquificia</taxon>
        <taxon>Desulfurobacteriales</taxon>
        <taxon>Desulfurobacteriaceae</taxon>
        <taxon>Desulfurobacterium</taxon>
    </lineage>
</organism>
<comment type="caution">
    <text evidence="5">The sequence shown here is derived from an EMBL/GenBank/DDBJ whole genome shotgun (WGS) entry which is preliminary data.</text>
</comment>
<evidence type="ECO:0000259" key="4">
    <source>
        <dbReference type="PROSITE" id="PS50111"/>
    </source>
</evidence>
<dbReference type="SMART" id="SM00283">
    <property type="entry name" value="MA"/>
    <property type="match status" value="1"/>
</dbReference>
<name>A0A1R1MJY8_9BACT</name>
<dbReference type="Proteomes" id="UP000187408">
    <property type="component" value="Unassembled WGS sequence"/>
</dbReference>
<reference evidence="5 6" key="1">
    <citation type="submission" date="2016-10" db="EMBL/GenBank/DDBJ databases">
        <title>Genome sequence of a sulfur-reducing bacterium Desulfurobacterium indicum K6013.</title>
        <authorList>
            <person name="Cao J."/>
            <person name="Shao Z."/>
            <person name="Alain K."/>
            <person name="Jebbar M."/>
        </authorList>
    </citation>
    <scope>NUCLEOTIDE SEQUENCE [LARGE SCALE GENOMIC DNA]</scope>
    <source>
        <strain evidence="5 6">K6013</strain>
    </source>
</reference>
<keyword evidence="6" id="KW-1185">Reference proteome</keyword>
<accession>A0A1R1MJY8</accession>
<evidence type="ECO:0000256" key="1">
    <source>
        <dbReference type="ARBA" id="ARBA00023224"/>
    </source>
</evidence>
<dbReference type="Gene3D" id="3.30.450.20">
    <property type="entry name" value="PAS domain"/>
    <property type="match status" value="1"/>
</dbReference>
<dbReference type="Pfam" id="PF00015">
    <property type="entry name" value="MCPsignal"/>
    <property type="match status" value="1"/>
</dbReference>
<dbReference type="PANTHER" id="PTHR32089:SF112">
    <property type="entry name" value="LYSOZYME-LIKE PROTEIN-RELATED"/>
    <property type="match status" value="1"/>
</dbReference>
<dbReference type="AlphaFoldDB" id="A0A1R1MJY8"/>
<dbReference type="STRING" id="1914305.BLW93_06890"/>
<dbReference type="CDD" id="cd11386">
    <property type="entry name" value="MCP_signal"/>
    <property type="match status" value="1"/>
</dbReference>
<dbReference type="InterPro" id="IPR004089">
    <property type="entry name" value="MCPsignal_dom"/>
</dbReference>
<evidence type="ECO:0000313" key="5">
    <source>
        <dbReference type="EMBL" id="OMH40128.1"/>
    </source>
</evidence>
<feature type="coiled-coil region" evidence="3">
    <location>
        <begin position="11"/>
        <end position="77"/>
    </location>
</feature>
<sequence>MFGNRGNGESTVFLKKTIANLEKEIEKLEEQLKACESEKKNLLETVEKVKRAAEEEKKALQEELEKVKEEKEKIDNDLYMYKQIVDSFMEEAFFLASPDFKPGRAGNEIILANRRALEIASKWKDVFLKEFGVNPDNLIGTSIHVMHKDPERVKMLLKSTRPGEHIKNADIPVGPYVMASYRHVILNKDGSIRGYLATWKDATAEREIVENLKTTQQMIVSNLKAAKESLFQAIDTAVSVSVVLNSIKKVIETSKEESEAAIKIKEQINDLVKVSEQLKVNYNKILEYLNEAEKKTTSSIEQMKYIHSITSNLEEVVQDLRHQTEQIDQVVEVITSITEQTNLLALNAAIEAARAGEAGRGFAVVADEVRKLAERTNKSAVEIKEVVKNMREKMAKTTKITEEATKAVNDGMEIFSQNKEVYNNIKGSAEDTLTVINRLFTAVEEEEKHIETIVEKIQDSSKIISDLSTVTDNVIKNSDRTKAEIKKVLATFGMVDLGDAKDLIKIVTDVLDIIESIEENIRKVFVLNIQPDTTFIATVSSLINTIASSTHVFKTVASKYPELASIISEIEELLEDLLVSAKEIAVALQNRDFKETLDKMEELIKVSNEITSKVVVCIKTYLNIKDGGR</sequence>
<dbReference type="GO" id="GO:0007165">
    <property type="term" value="P:signal transduction"/>
    <property type="evidence" value="ECO:0007669"/>
    <property type="project" value="UniProtKB-KW"/>
</dbReference>
<keyword evidence="3" id="KW-0175">Coiled coil</keyword>
<dbReference type="SUPFAM" id="SSF58104">
    <property type="entry name" value="Methyl-accepting chemotaxis protein (MCP) signaling domain"/>
    <property type="match status" value="1"/>
</dbReference>
<dbReference type="RefSeq" id="WP_076713363.1">
    <property type="nucleotide sequence ID" value="NZ_MOEN01000027.1"/>
</dbReference>
<keyword evidence="1 2" id="KW-0807">Transducer</keyword>
<evidence type="ECO:0000313" key="6">
    <source>
        <dbReference type="Proteomes" id="UP000187408"/>
    </source>
</evidence>
<dbReference type="OrthoDB" id="9816519at2"/>
<dbReference type="EMBL" id="MOEN01000027">
    <property type="protein sequence ID" value="OMH40128.1"/>
    <property type="molecule type" value="Genomic_DNA"/>
</dbReference>
<gene>
    <name evidence="5" type="ORF">BLW93_06890</name>
</gene>
<evidence type="ECO:0000256" key="3">
    <source>
        <dbReference type="SAM" id="Coils"/>
    </source>
</evidence>
<evidence type="ECO:0000256" key="2">
    <source>
        <dbReference type="PROSITE-ProRule" id="PRU00284"/>
    </source>
</evidence>
<protein>
    <submittedName>
        <fullName evidence="5">Chemotaxis protein</fullName>
    </submittedName>
</protein>
<dbReference type="Gene3D" id="1.10.287.950">
    <property type="entry name" value="Methyl-accepting chemotaxis protein"/>
    <property type="match status" value="1"/>
</dbReference>
<proteinExistence type="predicted"/>
<feature type="domain" description="Methyl-accepting transducer" evidence="4">
    <location>
        <begin position="232"/>
        <end position="461"/>
    </location>
</feature>
<dbReference type="PANTHER" id="PTHR32089">
    <property type="entry name" value="METHYL-ACCEPTING CHEMOTAXIS PROTEIN MCPB"/>
    <property type="match status" value="1"/>
</dbReference>
<dbReference type="PROSITE" id="PS50111">
    <property type="entry name" value="CHEMOTAXIS_TRANSDUC_2"/>
    <property type="match status" value="1"/>
</dbReference>